<dbReference type="PANTHER" id="PTHR43791">
    <property type="entry name" value="PERMEASE-RELATED"/>
    <property type="match status" value="1"/>
</dbReference>
<evidence type="ECO:0000256" key="7">
    <source>
        <dbReference type="SAM" id="Phobius"/>
    </source>
</evidence>
<gene>
    <name evidence="9" type="ORF">BGP80_15215</name>
</gene>
<evidence type="ECO:0000313" key="9">
    <source>
        <dbReference type="EMBL" id="POF89239.1"/>
    </source>
</evidence>
<feature type="transmembrane region" description="Helical" evidence="7">
    <location>
        <begin position="344"/>
        <end position="364"/>
    </location>
</feature>
<evidence type="ECO:0000313" key="10">
    <source>
        <dbReference type="Proteomes" id="UP000237194"/>
    </source>
</evidence>
<feature type="transmembrane region" description="Helical" evidence="7">
    <location>
        <begin position="408"/>
        <end position="427"/>
    </location>
</feature>
<dbReference type="InterPro" id="IPR011701">
    <property type="entry name" value="MFS"/>
</dbReference>
<dbReference type="Gene3D" id="1.20.1250.20">
    <property type="entry name" value="MFS general substrate transporter like domains"/>
    <property type="match status" value="2"/>
</dbReference>
<feature type="transmembrane region" description="Helical" evidence="7">
    <location>
        <begin position="91"/>
        <end position="113"/>
    </location>
</feature>
<dbReference type="Pfam" id="PF07690">
    <property type="entry name" value="MFS_1"/>
    <property type="match status" value="1"/>
</dbReference>
<keyword evidence="3 7" id="KW-0812">Transmembrane</keyword>
<dbReference type="EMBL" id="MIND01000018">
    <property type="protein sequence ID" value="POF89239.1"/>
    <property type="molecule type" value="Genomic_DNA"/>
</dbReference>
<evidence type="ECO:0000256" key="6">
    <source>
        <dbReference type="ARBA" id="ARBA00023136"/>
    </source>
</evidence>
<feature type="domain" description="Major facilitator superfamily (MFS) profile" evidence="8">
    <location>
        <begin position="29"/>
        <end position="432"/>
    </location>
</feature>
<keyword evidence="4" id="KW-0058">Aromatic hydrocarbons catabolism</keyword>
<dbReference type="RefSeq" id="WP_103437306.1">
    <property type="nucleotide sequence ID" value="NZ_MIND01000018.1"/>
</dbReference>
<evidence type="ECO:0000256" key="4">
    <source>
        <dbReference type="ARBA" id="ARBA00022797"/>
    </source>
</evidence>
<evidence type="ECO:0000256" key="3">
    <source>
        <dbReference type="ARBA" id="ARBA00022692"/>
    </source>
</evidence>
<feature type="transmembrane region" description="Helical" evidence="7">
    <location>
        <begin position="376"/>
        <end position="396"/>
    </location>
</feature>
<dbReference type="FunFam" id="1.20.1250.20:FF:000018">
    <property type="entry name" value="MFS transporter permease"/>
    <property type="match status" value="1"/>
</dbReference>
<dbReference type="AlphaFoldDB" id="A0A2S3WE98"/>
<evidence type="ECO:0000256" key="5">
    <source>
        <dbReference type="ARBA" id="ARBA00022989"/>
    </source>
</evidence>
<evidence type="ECO:0000259" key="8">
    <source>
        <dbReference type="PROSITE" id="PS50850"/>
    </source>
</evidence>
<name>A0A2S3WE98_PSEPU</name>
<dbReference type="SUPFAM" id="SSF103473">
    <property type="entry name" value="MFS general substrate transporter"/>
    <property type="match status" value="1"/>
</dbReference>
<dbReference type="GO" id="GO:0022857">
    <property type="term" value="F:transmembrane transporter activity"/>
    <property type="evidence" value="ECO:0007669"/>
    <property type="project" value="InterPro"/>
</dbReference>
<comment type="subcellular location">
    <subcellularLocation>
        <location evidence="1">Membrane</location>
        <topology evidence="1">Multi-pass membrane protein</topology>
    </subcellularLocation>
</comment>
<organism evidence="9 10">
    <name type="scientific">Pseudomonas putida</name>
    <name type="common">Arthrobacter siderocapsulatus</name>
    <dbReference type="NCBI Taxonomy" id="303"/>
    <lineage>
        <taxon>Bacteria</taxon>
        <taxon>Pseudomonadati</taxon>
        <taxon>Pseudomonadota</taxon>
        <taxon>Gammaproteobacteria</taxon>
        <taxon>Pseudomonadales</taxon>
        <taxon>Pseudomonadaceae</taxon>
        <taxon>Pseudomonas</taxon>
    </lineage>
</organism>
<feature type="transmembrane region" description="Helical" evidence="7">
    <location>
        <begin position="187"/>
        <end position="206"/>
    </location>
</feature>
<dbReference type="CDD" id="cd17319">
    <property type="entry name" value="MFS_ExuT_GudP_like"/>
    <property type="match status" value="1"/>
</dbReference>
<dbReference type="PROSITE" id="PS50850">
    <property type="entry name" value="MFS"/>
    <property type="match status" value="1"/>
</dbReference>
<protein>
    <recommendedName>
        <fullName evidence="8">Major facilitator superfamily (MFS) profile domain-containing protein</fullName>
    </recommendedName>
</protein>
<feature type="transmembrane region" description="Helical" evidence="7">
    <location>
        <begin position="319"/>
        <end position="338"/>
    </location>
</feature>
<comment type="caution">
    <text evidence="9">The sequence shown here is derived from an EMBL/GenBank/DDBJ whole genome shotgun (WGS) entry which is preliminary data.</text>
</comment>
<feature type="transmembrane region" description="Helical" evidence="7">
    <location>
        <begin position="155"/>
        <end position="175"/>
    </location>
</feature>
<dbReference type="InterPro" id="IPR020846">
    <property type="entry name" value="MFS_dom"/>
</dbReference>
<dbReference type="PANTHER" id="PTHR43791:SF36">
    <property type="entry name" value="TRANSPORTER, PUTATIVE (AFU_ORTHOLOGUE AFUA_6G08340)-RELATED"/>
    <property type="match status" value="1"/>
</dbReference>
<accession>A0A2S3WE98</accession>
<feature type="transmembrane region" description="Helical" evidence="7">
    <location>
        <begin position="119"/>
        <end position="143"/>
    </location>
</feature>
<reference evidence="9 10" key="2">
    <citation type="submission" date="2018-03" db="EMBL/GenBank/DDBJ databases">
        <title>Draft genome of Pseudomonas putida strain KT-27.</title>
        <authorList>
            <person name="Yoshizawa S."/>
            <person name="Khan N.H."/>
            <person name="Nishimura M."/>
            <person name="Chiura H.X."/>
            <person name="Ogura Y."/>
            <person name="Hayashi T."/>
            <person name="Kogure K."/>
        </authorList>
    </citation>
    <scope>NUCLEOTIDE SEQUENCE [LARGE SCALE GENOMIC DNA]</scope>
    <source>
        <strain evidence="9 10">KT-27</strain>
    </source>
</reference>
<sequence>MTILTQPTAAAAPAVAADQRLNSLLLRKLMPLLVIVYVMSFLDRTNIALAKASMGVDLGLSAAAYGLGAGLFFLTYALAEVPSNLIMQRVGARFWITRIMITWGLLSAGMAFVEGETSFYVMRLLLGVAEAGLFPGVMLYLTYWFDREQRARATGYFLLGVCLANILSGPLGGALLEMDGVLGWHGWQWLFVLEGLPAVALAYVVWKKLPDGPSSAPWLSPADAQDIERRLAAERAAAPQQSKLSQMFRDKQIWLAIAVYFVHQITIYTVIFFLPGIIGTYGALSPLQIGLLTSVPWIAAAIGAATLPRLATSPNRCRTLLFFGLLTMAAGLLLASVANSFIGLIGFSLTALMLFVVQSVIFVFPSSRLSGNALAAGLAFVTTCGLLGGFVGPSVMGLIEQATGSTRNGLWIIASMLVLAALLSMRLRQGQEQ</sequence>
<dbReference type="InterPro" id="IPR036259">
    <property type="entry name" value="MFS_trans_sf"/>
</dbReference>
<keyword evidence="5 7" id="KW-1133">Transmembrane helix</keyword>
<feature type="transmembrane region" description="Helical" evidence="7">
    <location>
        <begin position="62"/>
        <end position="79"/>
    </location>
</feature>
<feature type="transmembrane region" description="Helical" evidence="7">
    <location>
        <begin position="253"/>
        <end position="281"/>
    </location>
</feature>
<keyword evidence="6 7" id="KW-0472">Membrane</keyword>
<feature type="transmembrane region" description="Helical" evidence="7">
    <location>
        <begin position="25"/>
        <end position="42"/>
    </location>
</feature>
<evidence type="ECO:0000256" key="1">
    <source>
        <dbReference type="ARBA" id="ARBA00004141"/>
    </source>
</evidence>
<dbReference type="GO" id="GO:0005886">
    <property type="term" value="C:plasma membrane"/>
    <property type="evidence" value="ECO:0007669"/>
    <property type="project" value="TreeGrafter"/>
</dbReference>
<dbReference type="Proteomes" id="UP000237194">
    <property type="component" value="Unassembled WGS sequence"/>
</dbReference>
<evidence type="ECO:0000256" key="2">
    <source>
        <dbReference type="ARBA" id="ARBA00022448"/>
    </source>
</evidence>
<keyword evidence="2" id="KW-0813">Transport</keyword>
<proteinExistence type="predicted"/>
<reference evidence="9 10" key="1">
    <citation type="submission" date="2016-08" db="EMBL/GenBank/DDBJ databases">
        <authorList>
            <person name="Seilhamer J.J."/>
        </authorList>
    </citation>
    <scope>NUCLEOTIDE SEQUENCE [LARGE SCALE GENOMIC DNA]</scope>
    <source>
        <strain evidence="9 10">KT-27</strain>
    </source>
</reference>
<feature type="transmembrane region" description="Helical" evidence="7">
    <location>
        <begin position="287"/>
        <end position="307"/>
    </location>
</feature>